<feature type="compositionally biased region" description="Low complexity" evidence="1">
    <location>
        <begin position="1045"/>
        <end position="1066"/>
    </location>
</feature>
<dbReference type="GO" id="GO:0042030">
    <property type="term" value="F:ATPase inhibitor activity"/>
    <property type="evidence" value="ECO:0007669"/>
    <property type="project" value="TreeGrafter"/>
</dbReference>
<dbReference type="Pfam" id="PF14636">
    <property type="entry name" value="FNIP_N"/>
    <property type="match status" value="1"/>
</dbReference>
<feature type="region of interest" description="Disordered" evidence="1">
    <location>
        <begin position="185"/>
        <end position="237"/>
    </location>
</feature>
<feature type="region of interest" description="Disordered" evidence="1">
    <location>
        <begin position="315"/>
        <end position="342"/>
    </location>
</feature>
<name>A0A0D2CFK8_9EURO</name>
<feature type="compositionally biased region" description="Polar residues" evidence="1">
    <location>
        <begin position="753"/>
        <end position="769"/>
    </location>
</feature>
<dbReference type="GO" id="GO:0005737">
    <property type="term" value="C:cytoplasm"/>
    <property type="evidence" value="ECO:0007669"/>
    <property type="project" value="TreeGrafter"/>
</dbReference>
<feature type="region of interest" description="Disordered" evidence="1">
    <location>
        <begin position="643"/>
        <end position="683"/>
    </location>
</feature>
<sequence>MLGRLIQGYARGSQLESATDETHTRNLLWPEAHHEGRPSSASPPNTLFGSPTFRISPFDDRAGLELNDTRDLRLIIAQDAFGTNDRPLLLFDTQPVDARDSTTPQRTGNSSQPAGHSARAGPGSPMMGHFRSRSSTISGGPASWTRPNRESETTDHLSNIVDCMFGVSSAAKSGSSTKLHFLPGDQSPVSDLSPRAPMSNAPAAVPSRAPLVRAKTAISTENTHTPLSPVKGPDSEPRDAILVTRMFPVALPEAQDGLRQHRRSSAGQNNSPSPMSDKKDERADSPIQPKKPKLVEKKTPVFAMGLLFYLPRPGDARPSTGSARPPSRASFTASTTPNSQGSGSFSSWTFLNAIPEHLWTDESSTYLSDKGIEIVVHNWDVILRSLAVVEALAHNKISELLQEVDFALISSAAKAPKGPYEQRTNQRNIYLRSPNRLSQYPELQRAAKHALWRISYALRIPRVLTGLGLDNGGHWLDEARYLVRLCGSKQQNFFLFNLLTAFLGSHTEWLERIGPDWYRKQFRALHKGKAPPGNLASRTVIICDNRSMARRIIFLLASFLPRNALAKQRSDVLSPLLTPDISSSSPANRGLHEGSLRRHAHNKSRDGPVSFSRRDISGLSTSVSSSESVSAISRAIRSNTRLAAARSDVEPGSNRQTSVFASTDGPGQAHKTNATSSTATPGLGTPIPHFAIKTDSYFPEAAIVDGDTTVAEADLARILRRDSTNQPRSRPPSINWGSLVSNVSGLWTKRQDSTASTNEMANTSATGSLSERRRLAPRSVPIQGRLPSQLEAMVDEAARLRQDGTSDHEIGHTAGRHPFIDAGDVRAPQLTVDDKDGVIDVDLNLPGFIGWNDGKSPSSSLQHHSPSFASTDEGGSSYSSRSFGVDAPGSNPTNVAGYLKRYHEDFVLQGVKAYPELQSEVEQSMTREEAPMGVFCVSLPEEQTKERWAHVCTTLLADFRTFTIQRLTLKRMMYKEAVIDEPATTAVDPSSEGPSSPAASSRRQTRAKFTVVERFEHEKVMDFDTTLTDAIERVLNETEASRQKSVATSRTHSRAASAATTTSAKSMPLAISGSGKNRTWHPASTMAQSGCRQAVVGALEEVVKSVNDDLAKHHRRRGADGQVTIDGDAVKQEMKQDNVLREGVKKWLLNVETRSVW</sequence>
<reference evidence="3 4" key="1">
    <citation type="submission" date="2015-01" db="EMBL/GenBank/DDBJ databases">
        <title>The Genome Sequence of Capronia semiimmersa CBS27337.</title>
        <authorList>
            <consortium name="The Broad Institute Genomics Platform"/>
            <person name="Cuomo C."/>
            <person name="de Hoog S."/>
            <person name="Gorbushina A."/>
            <person name="Stielow B."/>
            <person name="Teixiera M."/>
            <person name="Abouelleil A."/>
            <person name="Chapman S.B."/>
            <person name="Priest M."/>
            <person name="Young S.K."/>
            <person name="Wortman J."/>
            <person name="Nusbaum C."/>
            <person name="Birren B."/>
        </authorList>
    </citation>
    <scope>NUCLEOTIDE SEQUENCE [LARGE SCALE GENOMIC DNA]</scope>
    <source>
        <strain evidence="3 4">CBS 27337</strain>
    </source>
</reference>
<evidence type="ECO:0000313" key="3">
    <source>
        <dbReference type="EMBL" id="KIW63916.1"/>
    </source>
</evidence>
<dbReference type="AlphaFoldDB" id="A0A0D2CFK8"/>
<dbReference type="GO" id="GO:0051087">
    <property type="term" value="F:protein-folding chaperone binding"/>
    <property type="evidence" value="ECO:0007669"/>
    <property type="project" value="TreeGrafter"/>
</dbReference>
<feature type="compositionally biased region" description="Polar residues" evidence="1">
    <location>
        <begin position="265"/>
        <end position="274"/>
    </location>
</feature>
<feature type="region of interest" description="Disordered" evidence="1">
    <location>
        <begin position="577"/>
        <end position="615"/>
    </location>
</feature>
<feature type="region of interest" description="Disordered" evidence="1">
    <location>
        <begin position="95"/>
        <end position="155"/>
    </location>
</feature>
<feature type="compositionally biased region" description="Low complexity" evidence="1">
    <location>
        <begin position="989"/>
        <end position="1002"/>
    </location>
</feature>
<feature type="compositionally biased region" description="Polar residues" evidence="1">
    <location>
        <begin position="873"/>
        <end position="882"/>
    </location>
</feature>
<feature type="region of interest" description="Disordered" evidence="1">
    <location>
        <begin position="33"/>
        <end position="54"/>
    </location>
</feature>
<feature type="domain" description="Folliculin-interacting protein N-terminal" evidence="2">
    <location>
        <begin position="71"/>
        <end position="188"/>
    </location>
</feature>
<feature type="compositionally biased region" description="Polar residues" evidence="1">
    <location>
        <begin position="217"/>
        <end position="226"/>
    </location>
</feature>
<feature type="compositionally biased region" description="Polar residues" evidence="1">
    <location>
        <begin position="670"/>
        <end position="680"/>
    </location>
</feature>
<accession>A0A0D2CFK8</accession>
<feature type="compositionally biased region" description="Polar residues" evidence="1">
    <location>
        <begin position="39"/>
        <end position="49"/>
    </location>
</feature>
<organism evidence="3 4">
    <name type="scientific">Phialophora macrospora</name>
    <dbReference type="NCBI Taxonomy" id="1851006"/>
    <lineage>
        <taxon>Eukaryota</taxon>
        <taxon>Fungi</taxon>
        <taxon>Dikarya</taxon>
        <taxon>Ascomycota</taxon>
        <taxon>Pezizomycotina</taxon>
        <taxon>Eurotiomycetes</taxon>
        <taxon>Chaetothyriomycetidae</taxon>
        <taxon>Chaetothyriales</taxon>
        <taxon>Herpotrichiellaceae</taxon>
        <taxon>Phialophora</taxon>
    </lineage>
</organism>
<feature type="region of interest" description="Disordered" evidence="1">
    <location>
        <begin position="983"/>
        <end position="1006"/>
    </location>
</feature>
<feature type="region of interest" description="Disordered" evidence="1">
    <location>
        <begin position="256"/>
        <end position="295"/>
    </location>
</feature>
<evidence type="ECO:0000259" key="2">
    <source>
        <dbReference type="Pfam" id="PF14636"/>
    </source>
</evidence>
<dbReference type="EMBL" id="KN846961">
    <property type="protein sequence ID" value="KIW63916.1"/>
    <property type="molecule type" value="Genomic_DNA"/>
</dbReference>
<feature type="compositionally biased region" description="Polar residues" evidence="1">
    <location>
        <begin position="329"/>
        <end position="342"/>
    </location>
</feature>
<feature type="compositionally biased region" description="Low complexity" evidence="1">
    <location>
        <begin position="856"/>
        <end position="870"/>
    </location>
</feature>
<protein>
    <recommendedName>
        <fullName evidence="2">Folliculin-interacting protein N-terminal domain-containing protein</fullName>
    </recommendedName>
</protein>
<evidence type="ECO:0000313" key="4">
    <source>
        <dbReference type="Proteomes" id="UP000054266"/>
    </source>
</evidence>
<feature type="region of interest" description="Disordered" evidence="1">
    <location>
        <begin position="1038"/>
        <end position="1070"/>
    </location>
</feature>
<dbReference type="PANTHER" id="PTHR21634">
    <property type="entry name" value="RE13835P"/>
    <property type="match status" value="1"/>
</dbReference>
<dbReference type="InterPro" id="IPR028084">
    <property type="entry name" value="FNIP_N_dom"/>
</dbReference>
<keyword evidence="4" id="KW-1185">Reference proteome</keyword>
<proteinExistence type="predicted"/>
<dbReference type="Proteomes" id="UP000054266">
    <property type="component" value="Unassembled WGS sequence"/>
</dbReference>
<gene>
    <name evidence="3" type="ORF">PV04_08880</name>
</gene>
<feature type="region of interest" description="Disordered" evidence="1">
    <location>
        <begin position="856"/>
        <end position="890"/>
    </location>
</feature>
<feature type="compositionally biased region" description="Polar residues" evidence="1">
    <location>
        <begin position="101"/>
        <end position="114"/>
    </location>
</feature>
<dbReference type="PANTHER" id="PTHR21634:SF9">
    <property type="entry name" value="RE13835P"/>
    <property type="match status" value="1"/>
</dbReference>
<dbReference type="STRING" id="5601.A0A0D2CFK8"/>
<feature type="region of interest" description="Disordered" evidence="1">
    <location>
        <begin position="750"/>
        <end position="788"/>
    </location>
</feature>
<dbReference type="HOGENOM" id="CLU_007239_0_0_1"/>
<evidence type="ECO:0000256" key="1">
    <source>
        <dbReference type="SAM" id="MobiDB-lite"/>
    </source>
</evidence>